<evidence type="ECO:0000313" key="1">
    <source>
        <dbReference type="EMBL" id="OAO16910.1"/>
    </source>
</evidence>
<evidence type="ECO:0000313" key="2">
    <source>
        <dbReference type="Proteomes" id="UP000078348"/>
    </source>
</evidence>
<proteinExistence type="predicted"/>
<reference evidence="1 2" key="1">
    <citation type="submission" date="2016-05" db="EMBL/GenBank/DDBJ databases">
        <title>Nuclear genome of Blastocystis sp. subtype 1 NandII.</title>
        <authorList>
            <person name="Gentekaki E."/>
            <person name="Curtis B."/>
            <person name="Stairs C."/>
            <person name="Eme L."/>
            <person name="Herman E."/>
            <person name="Klimes V."/>
            <person name="Arias M.C."/>
            <person name="Elias M."/>
            <person name="Hilliou F."/>
            <person name="Klute M."/>
            <person name="Malik S.-B."/>
            <person name="Pightling A."/>
            <person name="Rachubinski R."/>
            <person name="Salas D."/>
            <person name="Schlacht A."/>
            <person name="Suga H."/>
            <person name="Archibald J."/>
            <person name="Ball S.G."/>
            <person name="Clark G."/>
            <person name="Dacks J."/>
            <person name="Van Der Giezen M."/>
            <person name="Tsaousis A."/>
            <person name="Roger A."/>
        </authorList>
    </citation>
    <scope>NUCLEOTIDE SEQUENCE [LARGE SCALE GENOMIC DNA]</scope>
    <source>
        <strain evidence="2">ATCC 50177 / NandII</strain>
    </source>
</reference>
<accession>A0A196SIP6</accession>
<name>A0A196SIP6_BLAHN</name>
<dbReference type="EMBL" id="LXWW01000054">
    <property type="protein sequence ID" value="OAO16910.1"/>
    <property type="molecule type" value="Genomic_DNA"/>
</dbReference>
<sequence>MSNSKLEVKEKNATALLLDGYTSASCAKVTCDDVEYEVTTFQGDHKDEYMVKELKTGRCQLFCKGIITLAWMVSGGIRIGGFTLYEKGKVLKTESWDTVKNRRNCRYLEKCDNVLILVVRSGDNSRIVYRGGFDNPYSMKREGEGYAYDETSGRVLLYGVWKEDQLFQIFQEFQNESVMIEYEVEKEKENVTVLNRHPVYEGGYVYDEKKDKYYRNGRGCLININTGMGETEGEWTKGVLTTHSQLFNGWEEKGMDVSFRSVAVKSVTDYAVSVKGLNEWKNLVVSVR</sequence>
<keyword evidence="2" id="KW-1185">Reference proteome</keyword>
<dbReference type="Proteomes" id="UP000078348">
    <property type="component" value="Unassembled WGS sequence"/>
</dbReference>
<protein>
    <submittedName>
        <fullName evidence="1">Uncharacterized protein</fullName>
    </submittedName>
</protein>
<organism evidence="1 2">
    <name type="scientific">Blastocystis sp. subtype 1 (strain ATCC 50177 / NandII)</name>
    <dbReference type="NCBI Taxonomy" id="478820"/>
    <lineage>
        <taxon>Eukaryota</taxon>
        <taxon>Sar</taxon>
        <taxon>Stramenopiles</taxon>
        <taxon>Bigyra</taxon>
        <taxon>Opalozoa</taxon>
        <taxon>Opalinata</taxon>
        <taxon>Blastocystidae</taxon>
        <taxon>Blastocystis</taxon>
    </lineage>
</organism>
<comment type="caution">
    <text evidence="1">The sequence shown here is derived from an EMBL/GenBank/DDBJ whole genome shotgun (WGS) entry which is preliminary data.</text>
</comment>
<dbReference type="AlphaFoldDB" id="A0A196SIP6"/>
<gene>
    <name evidence="1" type="ORF">AV274_1353</name>
</gene>